<sequence>MMADLEKEGPVVLTSSNPAPHVAKDKPKGPQKKQSGTKNNQGREKAKPIRTELTHKGTGTPNWSLHP</sequence>
<dbReference type="Proteomes" id="UP000765509">
    <property type="component" value="Unassembled WGS sequence"/>
</dbReference>
<proteinExistence type="predicted"/>
<gene>
    <name evidence="2" type="ORF">O181_094610</name>
</gene>
<evidence type="ECO:0000313" key="3">
    <source>
        <dbReference type="Proteomes" id="UP000765509"/>
    </source>
</evidence>
<organism evidence="2 3">
    <name type="scientific">Austropuccinia psidii MF-1</name>
    <dbReference type="NCBI Taxonomy" id="1389203"/>
    <lineage>
        <taxon>Eukaryota</taxon>
        <taxon>Fungi</taxon>
        <taxon>Dikarya</taxon>
        <taxon>Basidiomycota</taxon>
        <taxon>Pucciniomycotina</taxon>
        <taxon>Pucciniomycetes</taxon>
        <taxon>Pucciniales</taxon>
        <taxon>Sphaerophragmiaceae</taxon>
        <taxon>Austropuccinia</taxon>
    </lineage>
</organism>
<accession>A0A9Q3J2C7</accession>
<protein>
    <submittedName>
        <fullName evidence="2">Uncharacterized protein</fullName>
    </submittedName>
</protein>
<dbReference type="AlphaFoldDB" id="A0A9Q3J2C7"/>
<feature type="compositionally biased region" description="Basic and acidic residues" evidence="1">
    <location>
        <begin position="41"/>
        <end position="55"/>
    </location>
</feature>
<feature type="region of interest" description="Disordered" evidence="1">
    <location>
        <begin position="1"/>
        <end position="67"/>
    </location>
</feature>
<keyword evidence="3" id="KW-1185">Reference proteome</keyword>
<name>A0A9Q3J2C7_9BASI</name>
<dbReference type="EMBL" id="AVOT02061727">
    <property type="protein sequence ID" value="MBW0554895.1"/>
    <property type="molecule type" value="Genomic_DNA"/>
</dbReference>
<evidence type="ECO:0000313" key="2">
    <source>
        <dbReference type="EMBL" id="MBW0554895.1"/>
    </source>
</evidence>
<comment type="caution">
    <text evidence="2">The sequence shown here is derived from an EMBL/GenBank/DDBJ whole genome shotgun (WGS) entry which is preliminary data.</text>
</comment>
<reference evidence="2" key="1">
    <citation type="submission" date="2021-03" db="EMBL/GenBank/DDBJ databases">
        <title>Draft genome sequence of rust myrtle Austropuccinia psidii MF-1, a brazilian biotype.</title>
        <authorList>
            <person name="Quecine M.C."/>
            <person name="Pachon D.M.R."/>
            <person name="Bonatelli M.L."/>
            <person name="Correr F.H."/>
            <person name="Franceschini L.M."/>
            <person name="Leite T.F."/>
            <person name="Margarido G.R.A."/>
            <person name="Almeida C.A."/>
            <person name="Ferrarezi J.A."/>
            <person name="Labate C.A."/>
        </authorList>
    </citation>
    <scope>NUCLEOTIDE SEQUENCE</scope>
    <source>
        <strain evidence="2">MF-1</strain>
    </source>
</reference>
<evidence type="ECO:0000256" key="1">
    <source>
        <dbReference type="SAM" id="MobiDB-lite"/>
    </source>
</evidence>
<feature type="compositionally biased region" description="Polar residues" evidence="1">
    <location>
        <begin position="57"/>
        <end position="67"/>
    </location>
</feature>